<evidence type="ECO:0000313" key="8">
    <source>
        <dbReference type="EMBL" id="KAF2108796.1"/>
    </source>
</evidence>
<dbReference type="InterPro" id="IPR052337">
    <property type="entry name" value="SAT4-like"/>
</dbReference>
<dbReference type="PANTHER" id="PTHR33048">
    <property type="entry name" value="PTH11-LIKE INTEGRAL MEMBRANE PROTEIN (AFU_ORTHOLOGUE AFUA_5G11245)"/>
    <property type="match status" value="1"/>
</dbReference>
<evidence type="ECO:0000256" key="3">
    <source>
        <dbReference type="ARBA" id="ARBA00022989"/>
    </source>
</evidence>
<dbReference type="InterPro" id="IPR049326">
    <property type="entry name" value="Rhodopsin_dom_fungi"/>
</dbReference>
<dbReference type="EMBL" id="ML977345">
    <property type="protein sequence ID" value="KAF2108796.1"/>
    <property type="molecule type" value="Genomic_DNA"/>
</dbReference>
<protein>
    <recommendedName>
        <fullName evidence="7">Rhodopsin domain-containing protein</fullName>
    </recommendedName>
</protein>
<evidence type="ECO:0000259" key="7">
    <source>
        <dbReference type="Pfam" id="PF20684"/>
    </source>
</evidence>
<keyword evidence="3 6" id="KW-1133">Transmembrane helix</keyword>
<dbReference type="GO" id="GO:0016020">
    <property type="term" value="C:membrane"/>
    <property type="evidence" value="ECO:0007669"/>
    <property type="project" value="UniProtKB-SubCell"/>
</dbReference>
<evidence type="ECO:0000256" key="1">
    <source>
        <dbReference type="ARBA" id="ARBA00004141"/>
    </source>
</evidence>
<dbReference type="Pfam" id="PF20684">
    <property type="entry name" value="Fung_rhodopsin"/>
    <property type="match status" value="1"/>
</dbReference>
<evidence type="ECO:0000256" key="6">
    <source>
        <dbReference type="SAM" id="Phobius"/>
    </source>
</evidence>
<feature type="transmembrane region" description="Helical" evidence="6">
    <location>
        <begin position="52"/>
        <end position="75"/>
    </location>
</feature>
<feature type="transmembrane region" description="Helical" evidence="6">
    <location>
        <begin position="95"/>
        <end position="119"/>
    </location>
</feature>
<evidence type="ECO:0000256" key="4">
    <source>
        <dbReference type="ARBA" id="ARBA00023136"/>
    </source>
</evidence>
<sequence length="256" mass="29027">MFDIDENNLLPNETIATKVIVTMALSSAFVVITLGMRLYCRFIKLKKPAWDDATIVLATICSLVQLIFNALFIHYGQGRHVYYLNRHQILQAYKFSSLVMFPFIFCTAITKISVGFMVLRLTQAKWMRYYMYALMTSLVIVNGGCVIILSLHCRPIYATWDFSVKNGRCWDRKVYTIGSSVQGLWSVVTDLVCTSTPLFMIWKLRMGTDQKIATTILIGAGLATTACSIGRCVYVYHATTKLNQDQTCMSPINPQF</sequence>
<feature type="domain" description="Rhodopsin" evidence="7">
    <location>
        <begin position="36"/>
        <end position="248"/>
    </location>
</feature>
<evidence type="ECO:0000256" key="2">
    <source>
        <dbReference type="ARBA" id="ARBA00022692"/>
    </source>
</evidence>
<feature type="transmembrane region" description="Helical" evidence="6">
    <location>
        <begin position="131"/>
        <end position="151"/>
    </location>
</feature>
<reference evidence="8" key="1">
    <citation type="journal article" date="2020" name="Stud. Mycol.">
        <title>101 Dothideomycetes genomes: a test case for predicting lifestyles and emergence of pathogens.</title>
        <authorList>
            <person name="Haridas S."/>
            <person name="Albert R."/>
            <person name="Binder M."/>
            <person name="Bloem J."/>
            <person name="Labutti K."/>
            <person name="Salamov A."/>
            <person name="Andreopoulos B."/>
            <person name="Baker S."/>
            <person name="Barry K."/>
            <person name="Bills G."/>
            <person name="Bluhm B."/>
            <person name="Cannon C."/>
            <person name="Castanera R."/>
            <person name="Culley D."/>
            <person name="Daum C."/>
            <person name="Ezra D."/>
            <person name="Gonzalez J."/>
            <person name="Henrissat B."/>
            <person name="Kuo A."/>
            <person name="Liang C."/>
            <person name="Lipzen A."/>
            <person name="Lutzoni F."/>
            <person name="Magnuson J."/>
            <person name="Mondo S."/>
            <person name="Nolan M."/>
            <person name="Ohm R."/>
            <person name="Pangilinan J."/>
            <person name="Park H.-J."/>
            <person name="Ramirez L."/>
            <person name="Alfaro M."/>
            <person name="Sun H."/>
            <person name="Tritt A."/>
            <person name="Yoshinaga Y."/>
            <person name="Zwiers L.-H."/>
            <person name="Turgeon B."/>
            <person name="Goodwin S."/>
            <person name="Spatafora J."/>
            <person name="Crous P."/>
            <person name="Grigoriev I."/>
        </authorList>
    </citation>
    <scope>NUCLEOTIDE SEQUENCE</scope>
    <source>
        <strain evidence="8">CBS 627.86</strain>
    </source>
</reference>
<dbReference type="OrthoDB" id="3934549at2759"/>
<accession>A0A6A5YNT0</accession>
<dbReference type="PANTHER" id="PTHR33048:SF146">
    <property type="entry name" value="INTEGRAL MEMBRANE PROTEIN"/>
    <property type="match status" value="1"/>
</dbReference>
<dbReference type="AlphaFoldDB" id="A0A6A5YNT0"/>
<keyword evidence="2 6" id="KW-0812">Transmembrane</keyword>
<comment type="similarity">
    <text evidence="5">Belongs to the SAT4 family.</text>
</comment>
<name>A0A6A5YNT0_9PLEO</name>
<evidence type="ECO:0000256" key="5">
    <source>
        <dbReference type="ARBA" id="ARBA00038359"/>
    </source>
</evidence>
<organism evidence="8 9">
    <name type="scientific">Lophiotrema nucula</name>
    <dbReference type="NCBI Taxonomy" id="690887"/>
    <lineage>
        <taxon>Eukaryota</taxon>
        <taxon>Fungi</taxon>
        <taxon>Dikarya</taxon>
        <taxon>Ascomycota</taxon>
        <taxon>Pezizomycotina</taxon>
        <taxon>Dothideomycetes</taxon>
        <taxon>Pleosporomycetidae</taxon>
        <taxon>Pleosporales</taxon>
        <taxon>Lophiotremataceae</taxon>
        <taxon>Lophiotrema</taxon>
    </lineage>
</organism>
<gene>
    <name evidence="8" type="ORF">BDV96DRAFT_253709</name>
</gene>
<dbReference type="Proteomes" id="UP000799770">
    <property type="component" value="Unassembled WGS sequence"/>
</dbReference>
<evidence type="ECO:0000313" key="9">
    <source>
        <dbReference type="Proteomes" id="UP000799770"/>
    </source>
</evidence>
<keyword evidence="9" id="KW-1185">Reference proteome</keyword>
<comment type="subcellular location">
    <subcellularLocation>
        <location evidence="1">Membrane</location>
        <topology evidence="1">Multi-pass membrane protein</topology>
    </subcellularLocation>
</comment>
<proteinExistence type="inferred from homology"/>
<keyword evidence="4 6" id="KW-0472">Membrane</keyword>
<feature type="transmembrane region" description="Helical" evidence="6">
    <location>
        <begin position="20"/>
        <end position="40"/>
    </location>
</feature>
<feature type="transmembrane region" description="Helical" evidence="6">
    <location>
        <begin position="183"/>
        <end position="202"/>
    </location>
</feature>